<accession>A0ABV1IDB8</accession>
<proteinExistence type="predicted"/>
<feature type="compositionally biased region" description="Basic and acidic residues" evidence="2">
    <location>
        <begin position="314"/>
        <end position="323"/>
    </location>
</feature>
<feature type="compositionally biased region" description="Gly residues" evidence="2">
    <location>
        <begin position="292"/>
        <end position="313"/>
    </location>
</feature>
<evidence type="ECO:0000256" key="2">
    <source>
        <dbReference type="SAM" id="MobiDB-lite"/>
    </source>
</evidence>
<organism evidence="3 4">
    <name type="scientific">Paratractidigestivibacter faecalis</name>
    <dbReference type="NCBI Taxonomy" id="2292441"/>
    <lineage>
        <taxon>Bacteria</taxon>
        <taxon>Bacillati</taxon>
        <taxon>Actinomycetota</taxon>
        <taxon>Coriobacteriia</taxon>
        <taxon>Coriobacteriales</taxon>
        <taxon>Atopobiaceae</taxon>
        <taxon>Paratractidigestivibacter</taxon>
    </lineage>
</organism>
<dbReference type="RefSeq" id="WP_349181243.1">
    <property type="nucleotide sequence ID" value="NZ_JBBNGS010000001.1"/>
</dbReference>
<keyword evidence="4" id="KW-1185">Reference proteome</keyword>
<reference evidence="3 4" key="1">
    <citation type="submission" date="2024-04" db="EMBL/GenBank/DDBJ databases">
        <title>Human intestinal bacterial collection.</title>
        <authorList>
            <person name="Pauvert C."/>
            <person name="Hitch T.C.A."/>
            <person name="Clavel T."/>
        </authorList>
    </citation>
    <scope>NUCLEOTIDE SEQUENCE [LARGE SCALE GENOMIC DNA]</scope>
    <source>
        <strain evidence="3 4">CLA-AA-H197</strain>
    </source>
</reference>
<keyword evidence="1" id="KW-0175">Coiled coil</keyword>
<feature type="coiled-coil region" evidence="1">
    <location>
        <begin position="1"/>
        <end position="77"/>
    </location>
</feature>
<protein>
    <recommendedName>
        <fullName evidence="5">HTH marR-type domain-containing protein</fullName>
    </recommendedName>
</protein>
<evidence type="ECO:0000313" key="3">
    <source>
        <dbReference type="EMBL" id="MEQ2636895.1"/>
    </source>
</evidence>
<feature type="compositionally biased region" description="Basic and acidic residues" evidence="2">
    <location>
        <begin position="233"/>
        <end position="291"/>
    </location>
</feature>
<feature type="compositionally biased region" description="Gly residues" evidence="2">
    <location>
        <begin position="324"/>
        <end position="342"/>
    </location>
</feature>
<evidence type="ECO:0008006" key="5">
    <source>
        <dbReference type="Google" id="ProtNLM"/>
    </source>
</evidence>
<dbReference type="Proteomes" id="UP001478817">
    <property type="component" value="Unassembled WGS sequence"/>
</dbReference>
<comment type="caution">
    <text evidence="3">The sequence shown here is derived from an EMBL/GenBank/DDBJ whole genome shotgun (WGS) entry which is preliminary data.</text>
</comment>
<evidence type="ECO:0000256" key="1">
    <source>
        <dbReference type="SAM" id="Coils"/>
    </source>
</evidence>
<feature type="region of interest" description="Disordered" evidence="2">
    <location>
        <begin position="191"/>
        <end position="342"/>
    </location>
</feature>
<dbReference type="EMBL" id="JBBNGS010000001">
    <property type="protein sequence ID" value="MEQ2636895.1"/>
    <property type="molecule type" value="Genomic_DNA"/>
</dbReference>
<dbReference type="SUPFAM" id="SSF46785">
    <property type="entry name" value="Winged helix' DNA-binding domain"/>
    <property type="match status" value="1"/>
</dbReference>
<sequence>MSEYTENENVMDEALEAAEETVEETEEIVEAEEAADEETEQAEEVVAEEQDRDAILFDKAQRAARLLRNRRDAISKEADTKAERMSDMVRALKLLELKPKMEQKEMADLLGMSLRALDELMAKAEAEDLVGRIESEEDDKRKVVVFAAEGAVEAAANAKPEKDHYVPSLSDEKIDEICAMLDEIINPLTEMGLDNDRRDGRGGFGGRDDRRGGDRNGFRGGDRGGRGGFGGRGGDRGGRGGFGGRDDRRGGDRGGRSFGDRDSRGGDRGGRGGFGGRDDRRGGDRGGRSFGDRGGYGNRGGYGDRGGRGGYGGRDSRGGDRGGRGGYGSRGGYGNRGGYNRD</sequence>
<feature type="compositionally biased region" description="Basic and acidic residues" evidence="2">
    <location>
        <begin position="194"/>
        <end position="225"/>
    </location>
</feature>
<dbReference type="InterPro" id="IPR036390">
    <property type="entry name" value="WH_DNA-bd_sf"/>
</dbReference>
<name>A0ABV1IDB8_9ACTN</name>
<gene>
    <name evidence="3" type="ORF">AAAT05_00800</name>
</gene>
<evidence type="ECO:0000313" key="4">
    <source>
        <dbReference type="Proteomes" id="UP001478817"/>
    </source>
</evidence>
<dbReference type="Gene3D" id="1.10.10.10">
    <property type="entry name" value="Winged helix-like DNA-binding domain superfamily/Winged helix DNA-binding domain"/>
    <property type="match status" value="1"/>
</dbReference>
<dbReference type="InterPro" id="IPR036388">
    <property type="entry name" value="WH-like_DNA-bd_sf"/>
</dbReference>